<evidence type="ECO:0000259" key="2">
    <source>
        <dbReference type="Pfam" id="PF00205"/>
    </source>
</evidence>
<dbReference type="GO" id="GO:0050660">
    <property type="term" value="F:flavin adenine dinucleotide binding"/>
    <property type="evidence" value="ECO:0007669"/>
    <property type="project" value="TreeGrafter"/>
</dbReference>
<keyword evidence="3" id="KW-0378">Hydrolase</keyword>
<dbReference type="GO" id="GO:0005948">
    <property type="term" value="C:acetolactate synthase complex"/>
    <property type="evidence" value="ECO:0007669"/>
    <property type="project" value="TreeGrafter"/>
</dbReference>
<dbReference type="EMBL" id="UGJB01000004">
    <property type="protein sequence ID" value="STQ10072.1"/>
    <property type="molecule type" value="Genomic_DNA"/>
</dbReference>
<proteinExistence type="inferred from homology"/>
<dbReference type="InterPro" id="IPR045229">
    <property type="entry name" value="TPP_enz"/>
</dbReference>
<gene>
    <name evidence="3" type="primary">iolD_3</name>
    <name evidence="3" type="ORF">NCTC10005_02810</name>
</gene>
<dbReference type="AlphaFoldDB" id="A0A377LVG5"/>
<organism evidence="3 4">
    <name type="scientific">Enterobacter cloacae</name>
    <dbReference type="NCBI Taxonomy" id="550"/>
    <lineage>
        <taxon>Bacteria</taxon>
        <taxon>Pseudomonadati</taxon>
        <taxon>Pseudomonadota</taxon>
        <taxon>Gammaproteobacteria</taxon>
        <taxon>Enterobacterales</taxon>
        <taxon>Enterobacteriaceae</taxon>
        <taxon>Enterobacter</taxon>
        <taxon>Enterobacter cloacae complex</taxon>
    </lineage>
</organism>
<sequence length="77" mass="8461">MHHIERRPPDPQRLAQAQALIARKRRPLVVCGGGVRYSGGHEALREFVETLHLPFAETQAGKGALVSDHPLNMGGWA</sequence>
<dbReference type="GO" id="GO:0016787">
    <property type="term" value="F:hydrolase activity"/>
    <property type="evidence" value="ECO:0007669"/>
    <property type="project" value="UniProtKB-KW"/>
</dbReference>
<dbReference type="GO" id="GO:0000287">
    <property type="term" value="F:magnesium ion binding"/>
    <property type="evidence" value="ECO:0007669"/>
    <property type="project" value="InterPro"/>
</dbReference>
<evidence type="ECO:0000256" key="1">
    <source>
        <dbReference type="ARBA" id="ARBA00007812"/>
    </source>
</evidence>
<evidence type="ECO:0000313" key="4">
    <source>
        <dbReference type="Proteomes" id="UP000255106"/>
    </source>
</evidence>
<dbReference type="EC" id="3.7.1.-" evidence="3"/>
<dbReference type="GO" id="GO:0009099">
    <property type="term" value="P:L-valine biosynthetic process"/>
    <property type="evidence" value="ECO:0007669"/>
    <property type="project" value="TreeGrafter"/>
</dbReference>
<dbReference type="Proteomes" id="UP000255106">
    <property type="component" value="Unassembled WGS sequence"/>
</dbReference>
<dbReference type="Pfam" id="PF00205">
    <property type="entry name" value="TPP_enzyme_M"/>
    <property type="match status" value="1"/>
</dbReference>
<feature type="domain" description="Thiamine pyrophosphate enzyme central" evidence="2">
    <location>
        <begin position="14"/>
        <end position="76"/>
    </location>
</feature>
<dbReference type="GO" id="GO:0003984">
    <property type="term" value="F:acetolactate synthase activity"/>
    <property type="evidence" value="ECO:0007669"/>
    <property type="project" value="TreeGrafter"/>
</dbReference>
<accession>A0A377LVG5</accession>
<dbReference type="GO" id="GO:0030976">
    <property type="term" value="F:thiamine pyrophosphate binding"/>
    <property type="evidence" value="ECO:0007669"/>
    <property type="project" value="InterPro"/>
</dbReference>
<dbReference type="SUPFAM" id="SSF52467">
    <property type="entry name" value="DHS-like NAD/FAD-binding domain"/>
    <property type="match status" value="1"/>
</dbReference>
<dbReference type="InterPro" id="IPR012000">
    <property type="entry name" value="Thiamin_PyroP_enz_cen_dom"/>
</dbReference>
<protein>
    <submittedName>
        <fullName evidence="3">Thiamine pyrophosphate TPP-binding domain-containing protein</fullName>
        <ecNumber evidence="3">3.7.1.-</ecNumber>
    </submittedName>
</protein>
<dbReference type="InterPro" id="IPR029035">
    <property type="entry name" value="DHS-like_NAD/FAD-binding_dom"/>
</dbReference>
<dbReference type="Gene3D" id="3.40.50.1220">
    <property type="entry name" value="TPP-binding domain"/>
    <property type="match status" value="1"/>
</dbReference>
<name>A0A377LVG5_ENTCL</name>
<reference evidence="3 4" key="1">
    <citation type="submission" date="2018-06" db="EMBL/GenBank/DDBJ databases">
        <authorList>
            <consortium name="Pathogen Informatics"/>
            <person name="Doyle S."/>
        </authorList>
    </citation>
    <scope>NUCLEOTIDE SEQUENCE [LARGE SCALE GENOMIC DNA]</scope>
    <source>
        <strain evidence="3 4">NCTC10005</strain>
    </source>
</reference>
<dbReference type="PANTHER" id="PTHR18968:SF9">
    <property type="entry name" value="3D-(3,5_4)-TRIHYDROXYCYCLOHEXANE-1,2-DIONE HYDROLASE"/>
    <property type="match status" value="1"/>
</dbReference>
<comment type="similarity">
    <text evidence="1">Belongs to the TPP enzyme family.</text>
</comment>
<dbReference type="GO" id="GO:0009097">
    <property type="term" value="P:isoleucine biosynthetic process"/>
    <property type="evidence" value="ECO:0007669"/>
    <property type="project" value="TreeGrafter"/>
</dbReference>
<dbReference type="PANTHER" id="PTHR18968">
    <property type="entry name" value="THIAMINE PYROPHOSPHATE ENZYMES"/>
    <property type="match status" value="1"/>
</dbReference>
<evidence type="ECO:0000313" key="3">
    <source>
        <dbReference type="EMBL" id="STQ10072.1"/>
    </source>
</evidence>